<evidence type="ECO:0000256" key="5">
    <source>
        <dbReference type="ARBA" id="ARBA00022840"/>
    </source>
</evidence>
<reference evidence="9 10" key="1">
    <citation type="submission" date="2016-03" db="EMBL/GenBank/DDBJ databases">
        <title>Trachymyrmex septentrionalis WGS genome.</title>
        <authorList>
            <person name="Nygaard S."/>
            <person name="Hu H."/>
            <person name="Boomsma J."/>
            <person name="Zhang G."/>
        </authorList>
    </citation>
    <scope>NUCLEOTIDE SEQUENCE [LARGE SCALE GENOMIC DNA]</scope>
    <source>
        <strain evidence="9">Tsep2-gDNA-1</strain>
        <tissue evidence="9">Whole body</tissue>
    </source>
</reference>
<feature type="domain" description="AAA+ ATPase" evidence="8">
    <location>
        <begin position="43"/>
        <end position="172"/>
    </location>
</feature>
<evidence type="ECO:0000256" key="6">
    <source>
        <dbReference type="ARBA" id="ARBA00023242"/>
    </source>
</evidence>
<evidence type="ECO:0000256" key="1">
    <source>
        <dbReference type="ARBA" id="ARBA00004123"/>
    </source>
</evidence>
<dbReference type="Gene3D" id="3.40.50.300">
    <property type="entry name" value="P-loop containing nucleotide triphosphate hydrolases"/>
    <property type="match status" value="1"/>
</dbReference>
<dbReference type="PANTHER" id="PTHR11669:SF9">
    <property type="entry name" value="REPLICATION FACTOR C SUBUNIT 5"/>
    <property type="match status" value="1"/>
</dbReference>
<dbReference type="CDD" id="cd18140">
    <property type="entry name" value="HLD_clamp_RFC"/>
    <property type="match status" value="1"/>
</dbReference>
<dbReference type="PANTHER" id="PTHR11669">
    <property type="entry name" value="REPLICATION FACTOR C / DNA POLYMERASE III GAMMA-TAU SUBUNIT"/>
    <property type="match status" value="1"/>
</dbReference>
<dbReference type="GO" id="GO:0005524">
    <property type="term" value="F:ATP binding"/>
    <property type="evidence" value="ECO:0007669"/>
    <property type="project" value="UniProtKB-KW"/>
</dbReference>
<keyword evidence="5" id="KW-0067">ATP-binding</keyword>
<dbReference type="FunFam" id="1.20.272.10:FF:000004">
    <property type="entry name" value="Replication factor C subunit 5"/>
    <property type="match status" value="1"/>
</dbReference>
<dbReference type="InterPro" id="IPR050238">
    <property type="entry name" value="DNA_Rep/Repair_Clamp_Loader"/>
</dbReference>
<evidence type="ECO:0000259" key="8">
    <source>
        <dbReference type="SMART" id="SM00382"/>
    </source>
</evidence>
<dbReference type="InterPro" id="IPR003593">
    <property type="entry name" value="AAA+_ATPase"/>
</dbReference>
<dbReference type="Gene3D" id="1.20.272.10">
    <property type="match status" value="1"/>
</dbReference>
<keyword evidence="6" id="KW-0539">Nucleus</keyword>
<dbReference type="GO" id="GO:0006281">
    <property type="term" value="P:DNA repair"/>
    <property type="evidence" value="ECO:0007669"/>
    <property type="project" value="TreeGrafter"/>
</dbReference>
<proteinExistence type="inferred from homology"/>
<dbReference type="InterPro" id="IPR008921">
    <property type="entry name" value="DNA_pol3_clamp-load_cplx_C"/>
</dbReference>
<dbReference type="Proteomes" id="UP000078541">
    <property type="component" value="Unassembled WGS sequence"/>
</dbReference>
<keyword evidence="3" id="KW-0235">DNA replication</keyword>
<evidence type="ECO:0000256" key="2">
    <source>
        <dbReference type="ARBA" id="ARBA00005378"/>
    </source>
</evidence>
<dbReference type="GO" id="GO:0003677">
    <property type="term" value="F:DNA binding"/>
    <property type="evidence" value="ECO:0007669"/>
    <property type="project" value="InterPro"/>
</dbReference>
<comment type="similarity">
    <text evidence="2">Belongs to the activator 1 small subunits family.</text>
</comment>
<dbReference type="GO" id="GO:0006261">
    <property type="term" value="P:DNA-templated DNA replication"/>
    <property type="evidence" value="ECO:0007669"/>
    <property type="project" value="TreeGrafter"/>
</dbReference>
<dbReference type="GO" id="GO:0005663">
    <property type="term" value="C:DNA replication factor C complex"/>
    <property type="evidence" value="ECO:0007669"/>
    <property type="project" value="TreeGrafter"/>
</dbReference>
<comment type="subcellular location">
    <subcellularLocation>
        <location evidence="1">Nucleus</location>
    </subcellularLocation>
</comment>
<dbReference type="NCBIfam" id="NF001679">
    <property type="entry name" value="PRK00440.1"/>
    <property type="match status" value="1"/>
</dbReference>
<keyword evidence="10" id="KW-1185">Reference proteome</keyword>
<dbReference type="Pfam" id="PF00004">
    <property type="entry name" value="AAA"/>
    <property type="match status" value="1"/>
</dbReference>
<dbReference type="AlphaFoldDB" id="A0A195ESS1"/>
<keyword evidence="4" id="KW-0547">Nucleotide-binding</keyword>
<dbReference type="Pfam" id="PF08542">
    <property type="entry name" value="Rep_fac_C"/>
    <property type="match status" value="1"/>
</dbReference>
<evidence type="ECO:0000256" key="3">
    <source>
        <dbReference type="ARBA" id="ARBA00022705"/>
    </source>
</evidence>
<accession>A0A195ESS1</accession>
<dbReference type="Gene3D" id="1.10.8.60">
    <property type="match status" value="1"/>
</dbReference>
<evidence type="ECO:0000313" key="9">
    <source>
        <dbReference type="EMBL" id="KYN30962.1"/>
    </source>
</evidence>
<dbReference type="InterPro" id="IPR047854">
    <property type="entry name" value="RFC_lid"/>
</dbReference>
<dbReference type="InterPro" id="IPR003959">
    <property type="entry name" value="ATPase_AAA_core"/>
</dbReference>
<organism evidence="9 10">
    <name type="scientific">Trachymyrmex septentrionalis</name>
    <dbReference type="NCBI Taxonomy" id="34720"/>
    <lineage>
        <taxon>Eukaryota</taxon>
        <taxon>Metazoa</taxon>
        <taxon>Ecdysozoa</taxon>
        <taxon>Arthropoda</taxon>
        <taxon>Hexapoda</taxon>
        <taxon>Insecta</taxon>
        <taxon>Pterygota</taxon>
        <taxon>Neoptera</taxon>
        <taxon>Endopterygota</taxon>
        <taxon>Hymenoptera</taxon>
        <taxon>Apocrita</taxon>
        <taxon>Aculeata</taxon>
        <taxon>Formicoidea</taxon>
        <taxon>Formicidae</taxon>
        <taxon>Myrmicinae</taxon>
        <taxon>Trachymyrmex</taxon>
    </lineage>
</organism>
<dbReference type="GO" id="GO:0016887">
    <property type="term" value="F:ATP hydrolysis activity"/>
    <property type="evidence" value="ECO:0007669"/>
    <property type="project" value="InterPro"/>
</dbReference>
<evidence type="ECO:0000256" key="4">
    <source>
        <dbReference type="ARBA" id="ARBA00022741"/>
    </source>
</evidence>
<dbReference type="GO" id="GO:0003689">
    <property type="term" value="F:DNA clamp loader activity"/>
    <property type="evidence" value="ECO:0007669"/>
    <property type="project" value="TreeGrafter"/>
</dbReference>
<evidence type="ECO:0000313" key="10">
    <source>
        <dbReference type="Proteomes" id="UP000078541"/>
    </source>
</evidence>
<dbReference type="SUPFAM" id="SSF52540">
    <property type="entry name" value="P-loop containing nucleoside triphosphate hydrolases"/>
    <property type="match status" value="1"/>
</dbReference>
<dbReference type="EMBL" id="KQ981993">
    <property type="protein sequence ID" value="KYN30962.1"/>
    <property type="molecule type" value="Genomic_DNA"/>
</dbReference>
<dbReference type="SMART" id="SM00382">
    <property type="entry name" value="AAA"/>
    <property type="match status" value="1"/>
</dbReference>
<dbReference type="FunFam" id="3.40.50.300:FF:000129">
    <property type="entry name" value="Replication factor C subunit 5"/>
    <property type="match status" value="1"/>
</dbReference>
<dbReference type="SUPFAM" id="SSF48019">
    <property type="entry name" value="post-AAA+ oligomerization domain-like"/>
    <property type="match status" value="1"/>
</dbReference>
<evidence type="ECO:0000256" key="7">
    <source>
        <dbReference type="ARBA" id="ARBA00080380"/>
    </source>
</evidence>
<dbReference type="FunFam" id="1.10.8.60:FF:000028">
    <property type="entry name" value="Replication factor C subunit 5"/>
    <property type="match status" value="1"/>
</dbReference>
<dbReference type="STRING" id="34720.A0A195ESS1"/>
<gene>
    <name evidence="9" type="ORF">ALC56_14774</name>
</gene>
<name>A0A195ESS1_9HYME</name>
<dbReference type="InterPro" id="IPR027417">
    <property type="entry name" value="P-loop_NTPase"/>
</dbReference>
<protein>
    <recommendedName>
        <fullName evidence="7">Activator 1 subunit 5</fullName>
    </recommendedName>
</protein>
<sequence length="465" mass="52635">MTSSNEQQVNLPWVEKYRPKSLDELISHETIIKTINKYIDENQLPHLLLYGPPGTGKTSTILACARKLYTPAQFNSMVVLELNASDDRGIGIVRGQILSFASTGTMYKSAFKLIILDEADAMTIDAQNALRRIIEKYTDNVRFCIICNYLSKIIPALQSRCTRFRFLPLAAEQIIPRLNHVIEAENLKVTEDGKQALITLSGGDMRKVISVLQSTWFAYGVVNEENVYNCVGHPLPRDITSIVNWLLNENYDTCYKKIQELKLNKGLALQDILTEVHSYVIKIDFSDQLLTDLLCKMAEIEKRLASGCRDNIQLNSLISAFYSVRDIETYNTRLLLKISRQSISSESVESPSIPWRHKLQPSFRSPPPLFPPLPFEIVMISLRARKSANFIQEMITFTSRQQTWIRGSGENSAAPGYKSAISVFRTLASRSGPTVARQMPSNQHAIVRASRRREPHRNFGHASLV</sequence>
<dbReference type="InterPro" id="IPR013748">
    <property type="entry name" value="Rep_factorC_C"/>
</dbReference>
<dbReference type="CDD" id="cd00009">
    <property type="entry name" value="AAA"/>
    <property type="match status" value="1"/>
</dbReference>
<dbReference type="GO" id="GO:0005634">
    <property type="term" value="C:nucleus"/>
    <property type="evidence" value="ECO:0007669"/>
    <property type="project" value="UniProtKB-SubCell"/>
</dbReference>